<dbReference type="SUPFAM" id="SSF57850">
    <property type="entry name" value="RING/U-box"/>
    <property type="match status" value="1"/>
</dbReference>
<dbReference type="Pfam" id="PF12738">
    <property type="entry name" value="PTCB-BRCT"/>
    <property type="match status" value="1"/>
</dbReference>
<keyword evidence="3" id="KW-0479">Metal-binding</keyword>
<evidence type="ECO:0000259" key="9">
    <source>
        <dbReference type="PROSITE" id="PS50089"/>
    </source>
</evidence>
<dbReference type="OrthoDB" id="251770at2759"/>
<dbReference type="SMART" id="SM00292">
    <property type="entry name" value="BRCT"/>
    <property type="match status" value="1"/>
</dbReference>
<feature type="domain" description="RING-type" evidence="9">
    <location>
        <begin position="364"/>
        <end position="409"/>
    </location>
</feature>
<dbReference type="Pfam" id="PF00097">
    <property type="entry name" value="zf-C3HC4"/>
    <property type="match status" value="1"/>
</dbReference>
<name>A0A7J0H7F6_9ERIC</name>
<dbReference type="PANTHER" id="PTHR47776:SF2">
    <property type="entry name" value="RING-TYPE E3 UBIQUITIN TRANSFERASE BRCA1"/>
    <property type="match status" value="1"/>
</dbReference>
<dbReference type="GO" id="GO:0008270">
    <property type="term" value="F:zinc ion binding"/>
    <property type="evidence" value="ECO:0007669"/>
    <property type="project" value="UniProtKB-KW"/>
</dbReference>
<dbReference type="PANTHER" id="PTHR47776">
    <property type="entry name" value="F5A8.9 PROTEIN"/>
    <property type="match status" value="1"/>
</dbReference>
<dbReference type="InterPro" id="IPR036420">
    <property type="entry name" value="BRCT_dom_sf"/>
</dbReference>
<dbReference type="InterPro" id="IPR001841">
    <property type="entry name" value="Znf_RING"/>
</dbReference>
<evidence type="ECO:0000256" key="1">
    <source>
        <dbReference type="ARBA" id="ARBA00004286"/>
    </source>
</evidence>
<organism evidence="11 12">
    <name type="scientific">Actinidia rufa</name>
    <dbReference type="NCBI Taxonomy" id="165716"/>
    <lineage>
        <taxon>Eukaryota</taxon>
        <taxon>Viridiplantae</taxon>
        <taxon>Streptophyta</taxon>
        <taxon>Embryophyta</taxon>
        <taxon>Tracheophyta</taxon>
        <taxon>Spermatophyta</taxon>
        <taxon>Magnoliopsida</taxon>
        <taxon>eudicotyledons</taxon>
        <taxon>Gunneridae</taxon>
        <taxon>Pentapetalae</taxon>
        <taxon>asterids</taxon>
        <taxon>Ericales</taxon>
        <taxon>Actinidiaceae</taxon>
        <taxon>Actinidia</taxon>
    </lineage>
</organism>
<evidence type="ECO:0000313" key="11">
    <source>
        <dbReference type="EMBL" id="GFZ18979.1"/>
    </source>
</evidence>
<evidence type="ECO:0000256" key="8">
    <source>
        <dbReference type="SAM" id="MobiDB-lite"/>
    </source>
</evidence>
<dbReference type="AlphaFoldDB" id="A0A7J0H7F6"/>
<accession>A0A7J0H7F6</accession>
<evidence type="ECO:0000256" key="7">
    <source>
        <dbReference type="PROSITE-ProRule" id="PRU00175"/>
    </source>
</evidence>
<dbReference type="PROSITE" id="PS50089">
    <property type="entry name" value="ZF_RING_2"/>
    <property type="match status" value="1"/>
</dbReference>
<dbReference type="GO" id="GO:0005694">
    <property type="term" value="C:chromosome"/>
    <property type="evidence" value="ECO:0007669"/>
    <property type="project" value="UniProtKB-SubCell"/>
</dbReference>
<feature type="region of interest" description="Disordered" evidence="8">
    <location>
        <begin position="205"/>
        <end position="235"/>
    </location>
</feature>
<comment type="subcellular location">
    <subcellularLocation>
        <location evidence="1">Chromosome</location>
    </subcellularLocation>
</comment>
<dbReference type="PROSITE" id="PS00518">
    <property type="entry name" value="ZF_RING_1"/>
    <property type="match status" value="1"/>
</dbReference>
<dbReference type="InterPro" id="IPR013083">
    <property type="entry name" value="Znf_RING/FYVE/PHD"/>
</dbReference>
<sequence length="550" mass="61493">MASVSHLESVNFPIRGMESVVATVSGYHDPERSKLIKLISRTGANFVGKMDRSTTHLVCWKFEGRKYDLAKKFNMLIVNHRWVEECIKRGRRVPEQPFLFQSGQEVGPLRLELPLVTEKVTLLTTQKSDAQNDYTRNAIGIEHGLDGQLDGTRSRLLSEGLFPEFDKSNTNSRRLSKKTAKKGLKHGCSSSRCYKEPLPPTIFSVESEEPSCPSSMLFSRHERRSNTSAEPPRKGRRLVKKNIIEFVSDSEQESNPFRVGEQYNNLATSSSHSDAMRDKKRLRIRRGSDDGMYGSGAYRNEGLEDVEEVEDLNADLTIGDSNLHCEDAPTTVERTLQDPNSGANQNSKGTVDIARLPTAIDLSCVICWTDFSSTRGVLPCGHRFCFSCIQSWADLMASRRKISTCPLCKASFVSITKVDDAVSSDQKIYSQSIPCDHSRMDIFILPDGEAPTSGPQVSMQDYSCPCQFVASAVVGNLRIFLLDVISARYENCTRRVRRMRRAPHRSGCASPTSRRRVRASLRLAPQGAEARASNNTARDLFSVQVSLNDF</sequence>
<gene>
    <name evidence="11" type="ORF">Acr_27g0007180</name>
</gene>
<keyword evidence="12" id="KW-1185">Reference proteome</keyword>
<dbReference type="SUPFAM" id="SSF52113">
    <property type="entry name" value="BRCT domain"/>
    <property type="match status" value="1"/>
</dbReference>
<evidence type="ECO:0000256" key="2">
    <source>
        <dbReference type="ARBA" id="ARBA00022454"/>
    </source>
</evidence>
<dbReference type="Gene3D" id="3.30.40.10">
    <property type="entry name" value="Zinc/RING finger domain, C3HC4 (zinc finger)"/>
    <property type="match status" value="1"/>
</dbReference>
<evidence type="ECO:0000256" key="4">
    <source>
        <dbReference type="ARBA" id="ARBA00022771"/>
    </source>
</evidence>
<evidence type="ECO:0000256" key="5">
    <source>
        <dbReference type="ARBA" id="ARBA00022833"/>
    </source>
</evidence>
<dbReference type="SMART" id="SM00184">
    <property type="entry name" value="RING"/>
    <property type="match status" value="1"/>
</dbReference>
<evidence type="ECO:0000313" key="12">
    <source>
        <dbReference type="Proteomes" id="UP000585474"/>
    </source>
</evidence>
<evidence type="ECO:0000256" key="3">
    <source>
        <dbReference type="ARBA" id="ARBA00022723"/>
    </source>
</evidence>
<reference evidence="11 12" key="1">
    <citation type="submission" date="2019-07" db="EMBL/GenBank/DDBJ databases">
        <title>De Novo Assembly of kiwifruit Actinidia rufa.</title>
        <authorList>
            <person name="Sugita-Konishi S."/>
            <person name="Sato K."/>
            <person name="Mori E."/>
            <person name="Abe Y."/>
            <person name="Kisaki G."/>
            <person name="Hamano K."/>
            <person name="Suezawa K."/>
            <person name="Otani M."/>
            <person name="Fukuda T."/>
            <person name="Manabe T."/>
            <person name="Gomi K."/>
            <person name="Tabuchi M."/>
            <person name="Akimitsu K."/>
            <person name="Kataoka I."/>
        </authorList>
    </citation>
    <scope>NUCLEOTIDE SEQUENCE [LARGE SCALE GENOMIC DNA]</scope>
    <source>
        <strain evidence="12">cv. Fuchu</strain>
    </source>
</reference>
<comment type="caution">
    <text evidence="11">The sequence shown here is derived from an EMBL/GenBank/DDBJ whole genome shotgun (WGS) entry which is preliminary data.</text>
</comment>
<dbReference type="InterPro" id="IPR001357">
    <property type="entry name" value="BRCT_dom"/>
</dbReference>
<evidence type="ECO:0000256" key="6">
    <source>
        <dbReference type="ARBA" id="ARBA00031556"/>
    </source>
</evidence>
<proteinExistence type="predicted"/>
<dbReference type="EMBL" id="BJWL01000027">
    <property type="protein sequence ID" value="GFZ18979.1"/>
    <property type="molecule type" value="Genomic_DNA"/>
</dbReference>
<dbReference type="Proteomes" id="UP000585474">
    <property type="component" value="Unassembled WGS sequence"/>
</dbReference>
<feature type="domain" description="BRCT" evidence="10">
    <location>
        <begin position="9"/>
        <end position="100"/>
    </location>
</feature>
<dbReference type="InterPro" id="IPR017907">
    <property type="entry name" value="Znf_RING_CS"/>
</dbReference>
<keyword evidence="4 7" id="KW-0863">Zinc-finger</keyword>
<keyword evidence="2" id="KW-0158">Chromosome</keyword>
<protein>
    <recommendedName>
        <fullName evidence="6">RING-type E3 ubiquitin transferase BRCA1</fullName>
    </recommendedName>
</protein>
<evidence type="ECO:0000259" key="10">
    <source>
        <dbReference type="PROSITE" id="PS50172"/>
    </source>
</evidence>
<dbReference type="PROSITE" id="PS50172">
    <property type="entry name" value="BRCT"/>
    <property type="match status" value="1"/>
</dbReference>
<keyword evidence="5" id="KW-0862">Zinc</keyword>
<dbReference type="Gene3D" id="3.40.50.10190">
    <property type="entry name" value="BRCT domain"/>
    <property type="match status" value="1"/>
</dbReference>
<dbReference type="InterPro" id="IPR018957">
    <property type="entry name" value="Znf_C3HC4_RING-type"/>
</dbReference>